<name>G4MRB8_PYRO7</name>
<reference key="2">
    <citation type="submission" date="2011-05" db="EMBL/GenBank/DDBJ databases">
        <title>The Genome Sequence of Magnaporthe oryzae 70-15.</title>
        <authorList>
            <consortium name="The Broad Institute Genome Sequencing Platform"/>
            <person name="Ma L.-J."/>
            <person name="Dead R."/>
            <person name="Young S.K."/>
            <person name="Zeng Q."/>
            <person name="Gargeya S."/>
            <person name="Fitzgerald M."/>
            <person name="Haas B."/>
            <person name="Abouelleil A."/>
            <person name="Alvarado L."/>
            <person name="Arachchi H.M."/>
            <person name="Berlin A."/>
            <person name="Brown A."/>
            <person name="Chapman S.B."/>
            <person name="Chen Z."/>
            <person name="Dunbar C."/>
            <person name="Freedman E."/>
            <person name="Gearin G."/>
            <person name="Gellesch M."/>
            <person name="Goldberg J."/>
            <person name="Griggs A."/>
            <person name="Gujja S."/>
            <person name="Heiman D."/>
            <person name="Howarth C."/>
            <person name="Larson L."/>
            <person name="Lui A."/>
            <person name="MacDonald P.J.P."/>
            <person name="Mehta T."/>
            <person name="Montmayeur A."/>
            <person name="Murphy C."/>
            <person name="Neiman D."/>
            <person name="Pearson M."/>
            <person name="Priest M."/>
            <person name="Roberts A."/>
            <person name="Saif S."/>
            <person name="Shea T."/>
            <person name="Shenoy N."/>
            <person name="Sisk P."/>
            <person name="Stolte C."/>
            <person name="Sykes S."/>
            <person name="Yandava C."/>
            <person name="Wortman J."/>
            <person name="Nusbaum C."/>
            <person name="Birren B."/>
        </authorList>
    </citation>
    <scope>NUCLEOTIDE SEQUENCE</scope>
    <source>
        <strain>70-15</strain>
    </source>
</reference>
<dbReference type="GeneID" id="12986468"/>
<organism evidence="1 2">
    <name type="scientific">Pyricularia oryzae (strain 70-15 / ATCC MYA-4617 / FGSC 8958)</name>
    <name type="common">Rice blast fungus</name>
    <name type="synonym">Magnaporthe oryzae</name>
    <dbReference type="NCBI Taxonomy" id="242507"/>
    <lineage>
        <taxon>Eukaryota</taxon>
        <taxon>Fungi</taxon>
        <taxon>Dikarya</taxon>
        <taxon>Ascomycota</taxon>
        <taxon>Pezizomycotina</taxon>
        <taxon>Sordariomycetes</taxon>
        <taxon>Sordariomycetidae</taxon>
        <taxon>Magnaporthales</taxon>
        <taxon>Pyriculariaceae</taxon>
        <taxon>Pyricularia</taxon>
    </lineage>
</organism>
<accession>G4MRB8</accession>
<keyword evidence="2" id="KW-1185">Reference proteome</keyword>
<proteinExistence type="predicted"/>
<dbReference type="Proteomes" id="UP000009058">
    <property type="component" value="Chromosome 1"/>
</dbReference>
<evidence type="ECO:0000313" key="1">
    <source>
        <dbReference type="EMBL" id="EHA58243.1"/>
    </source>
</evidence>
<dbReference type="RefSeq" id="XP_003710855.1">
    <property type="nucleotide sequence ID" value="XM_003710807.1"/>
</dbReference>
<dbReference type="AlphaFoldDB" id="G4MRB8"/>
<dbReference type="VEuPathDB" id="FungiDB:MGG_16506"/>
<dbReference type="InParanoid" id="G4MRB8"/>
<evidence type="ECO:0000313" key="2">
    <source>
        <dbReference type="Proteomes" id="UP000009058"/>
    </source>
</evidence>
<gene>
    <name evidence="1" type="ORF">MGG_16506</name>
</gene>
<dbReference type="KEGG" id="mgr:MGG_16506"/>
<dbReference type="HOGENOM" id="CLU_2904641_0_0_1"/>
<dbReference type="EMBL" id="CM001231">
    <property type="protein sequence ID" value="EHA58243.1"/>
    <property type="molecule type" value="Genomic_DNA"/>
</dbReference>
<reference evidence="1 2" key="1">
    <citation type="journal article" date="2005" name="Nature">
        <title>The genome sequence of the rice blast fungus Magnaporthe grisea.</title>
        <authorList>
            <person name="Dean R.A."/>
            <person name="Talbot N.J."/>
            <person name="Ebbole D.J."/>
            <person name="Farman M.L."/>
            <person name="Mitchell T.K."/>
            <person name="Orbach M.J."/>
            <person name="Thon M."/>
            <person name="Kulkarni R."/>
            <person name="Xu J.R."/>
            <person name="Pan H."/>
            <person name="Read N.D."/>
            <person name="Lee Y.H."/>
            <person name="Carbone I."/>
            <person name="Brown D."/>
            <person name="Oh Y.Y."/>
            <person name="Donofrio N."/>
            <person name="Jeong J.S."/>
            <person name="Soanes D.M."/>
            <person name="Djonovic S."/>
            <person name="Kolomiets E."/>
            <person name="Rehmeyer C."/>
            <person name="Li W."/>
            <person name="Harding M."/>
            <person name="Kim S."/>
            <person name="Lebrun M.H."/>
            <person name="Bohnert H."/>
            <person name="Coughlan S."/>
            <person name="Butler J."/>
            <person name="Calvo S."/>
            <person name="Ma L.J."/>
            <person name="Nicol R."/>
            <person name="Purcell S."/>
            <person name="Nusbaum C."/>
            <person name="Galagan J.E."/>
            <person name="Birren B.W."/>
        </authorList>
    </citation>
    <scope>NUCLEOTIDE SEQUENCE [LARGE SCALE GENOMIC DNA]</scope>
    <source>
        <strain evidence="2">70-15 / ATCC MYA-4617 / FGSC 8958</strain>
    </source>
</reference>
<sequence length="62" mass="7251">MRTIGSPLIASDIGDNTKASLKEFESMGWKCSLRAHPRYTKHNIENMLPHRHTRLYIEWAIQ</sequence>
<protein>
    <submittedName>
        <fullName evidence="1">Uncharacterized protein</fullName>
    </submittedName>
</protein>